<dbReference type="Gene3D" id="3.30.470.10">
    <property type="match status" value="1"/>
</dbReference>
<accession>A0A835D6L4</accession>
<evidence type="ECO:0000256" key="3">
    <source>
        <dbReference type="ARBA" id="ARBA00022898"/>
    </source>
</evidence>
<dbReference type="EMBL" id="JABCRI010000019">
    <property type="protein sequence ID" value="KAF8388969.1"/>
    <property type="molecule type" value="Genomic_DNA"/>
</dbReference>
<comment type="cofactor">
    <cofactor evidence="1">
        <name>pyridoxal 5'-phosphate</name>
        <dbReference type="ChEBI" id="CHEBI:597326"/>
    </cofactor>
</comment>
<reference evidence="4 5" key="1">
    <citation type="submission" date="2020-04" db="EMBL/GenBank/DDBJ databases">
        <title>Plant Genome Project.</title>
        <authorList>
            <person name="Zhang R.-G."/>
        </authorList>
    </citation>
    <scope>NUCLEOTIDE SEQUENCE [LARGE SCALE GENOMIC DNA]</scope>
    <source>
        <strain evidence="4">YNK0</strain>
        <tissue evidence="4">Leaf</tissue>
    </source>
</reference>
<dbReference type="Proteomes" id="UP000655225">
    <property type="component" value="Unassembled WGS sequence"/>
</dbReference>
<keyword evidence="3" id="KW-0663">Pyridoxal phosphate</keyword>
<gene>
    <name evidence="4" type="ORF">HHK36_025653</name>
</gene>
<evidence type="ECO:0000313" key="5">
    <source>
        <dbReference type="Proteomes" id="UP000655225"/>
    </source>
</evidence>
<comment type="similarity">
    <text evidence="2">Belongs to the class-IV pyridoxal-phosphate-dependent aminotransferase family.</text>
</comment>
<dbReference type="InterPro" id="IPR001544">
    <property type="entry name" value="Aminotrans_IV"/>
</dbReference>
<evidence type="ECO:0000256" key="1">
    <source>
        <dbReference type="ARBA" id="ARBA00001933"/>
    </source>
</evidence>
<dbReference type="SUPFAM" id="SSF56752">
    <property type="entry name" value="D-aminoacid aminotransferase-like PLP-dependent enzymes"/>
    <property type="match status" value="1"/>
</dbReference>
<protein>
    <submittedName>
        <fullName evidence="4">Uncharacterized protein</fullName>
    </submittedName>
</protein>
<dbReference type="InterPro" id="IPR036038">
    <property type="entry name" value="Aminotransferase-like"/>
</dbReference>
<dbReference type="GO" id="GO:0008652">
    <property type="term" value="P:amino acid biosynthetic process"/>
    <property type="evidence" value="ECO:0007669"/>
    <property type="project" value="UniProtKB-ARBA"/>
</dbReference>
<name>A0A835D6L4_TETSI</name>
<dbReference type="InterPro" id="IPR043131">
    <property type="entry name" value="BCAT-like_N"/>
</dbReference>
<dbReference type="GO" id="GO:0003824">
    <property type="term" value="F:catalytic activity"/>
    <property type="evidence" value="ECO:0007669"/>
    <property type="project" value="InterPro"/>
</dbReference>
<dbReference type="FunFam" id="3.20.10.10:FF:000002">
    <property type="entry name" value="D-alanine aminotransferase"/>
    <property type="match status" value="1"/>
</dbReference>
<dbReference type="Gene3D" id="3.20.10.10">
    <property type="entry name" value="D-amino Acid Aminotransferase, subunit A, domain 2"/>
    <property type="match status" value="1"/>
</dbReference>
<dbReference type="InterPro" id="IPR043132">
    <property type="entry name" value="BCAT-like_C"/>
</dbReference>
<evidence type="ECO:0000256" key="2">
    <source>
        <dbReference type="ARBA" id="ARBA00009320"/>
    </source>
</evidence>
<dbReference type="FunFam" id="3.30.470.10:FF:000008">
    <property type="entry name" value="D-amino-acid transaminase, chloroplastic"/>
    <property type="match status" value="1"/>
</dbReference>
<dbReference type="InterPro" id="IPR050571">
    <property type="entry name" value="Class-IV_PLP-Dep_Aminotrnsfr"/>
</dbReference>
<dbReference type="PANTHER" id="PTHR42743">
    <property type="entry name" value="AMINO-ACID AMINOTRANSFERASE"/>
    <property type="match status" value="1"/>
</dbReference>
<evidence type="ECO:0000313" key="4">
    <source>
        <dbReference type="EMBL" id="KAF8388969.1"/>
    </source>
</evidence>
<sequence>MHSLSALQKPISDNSYFAAKIVGYSPDSAAVSRNLSFQGVGNRSFRLRIERRSLKESRVYSQQTESLAGELVNVKEEEVNQWDREISLEVDRAESNPLPDLANPVITPRGCHVSPLTPLNRGTRSPFALMDSLSALQKPISDNSYFAAKIVDYSPDSAAVSRNLSFQGVGNRCFRLRIERRSLKESRVYSQQTESLADCTQKCDVPLLSCAEILGVGDDLSRNNANLMGAQVVQRLAANRENRQGKQQFLAMYSSVFGGITTDPAMMVIPIDDHMVHRGHGVFDTAGIMDGYLYELDQHIDRFLKSASSAKICHPFDRESLRSILLQTVSASKCSQGSLRYWLSAGPGDFQLSPSNCHQPALYAIVIQDQIASERKGIKVVTSSIPIKPPQFATMKSVNYLPNVLSKMEAEEKGAYAAIWLDNEGYIAEGPNMNVAFVTREKELLMPHFDKILSGCTARRVLTLADGLVREGKLSGIRVGNVAVEEGKRADEMMLVGSGVLVTPVLQWDEQVIGNGKEGPMAQALLNLILEDMKTGPSTVRVPVPY</sequence>
<organism evidence="4 5">
    <name type="scientific">Tetracentron sinense</name>
    <name type="common">Spur-leaf</name>
    <dbReference type="NCBI Taxonomy" id="13715"/>
    <lineage>
        <taxon>Eukaryota</taxon>
        <taxon>Viridiplantae</taxon>
        <taxon>Streptophyta</taxon>
        <taxon>Embryophyta</taxon>
        <taxon>Tracheophyta</taxon>
        <taxon>Spermatophyta</taxon>
        <taxon>Magnoliopsida</taxon>
        <taxon>Trochodendrales</taxon>
        <taxon>Trochodendraceae</taxon>
        <taxon>Tetracentron</taxon>
    </lineage>
</organism>
<proteinExistence type="inferred from homology"/>
<comment type="caution">
    <text evidence="4">The sequence shown here is derived from an EMBL/GenBank/DDBJ whole genome shotgun (WGS) entry which is preliminary data.</text>
</comment>
<keyword evidence="5" id="KW-1185">Reference proteome</keyword>
<dbReference type="Pfam" id="PF01063">
    <property type="entry name" value="Aminotran_4"/>
    <property type="match status" value="1"/>
</dbReference>
<dbReference type="AlphaFoldDB" id="A0A835D6L4"/>
<dbReference type="GO" id="GO:0046394">
    <property type="term" value="P:carboxylic acid biosynthetic process"/>
    <property type="evidence" value="ECO:0007669"/>
    <property type="project" value="UniProtKB-ARBA"/>
</dbReference>
<dbReference type="PANTHER" id="PTHR42743:SF22">
    <property type="entry name" value="D-AMINO-ACID TRANSAMINASE, CHLOROPLASTIC"/>
    <property type="match status" value="1"/>
</dbReference>
<dbReference type="OrthoDB" id="25921at2759"/>